<dbReference type="GO" id="GO:0031122">
    <property type="term" value="P:cytoplasmic microtubule organization"/>
    <property type="evidence" value="ECO:0007669"/>
    <property type="project" value="InterPro"/>
</dbReference>
<dbReference type="GO" id="GO:0005815">
    <property type="term" value="C:microtubule organizing center"/>
    <property type="evidence" value="ECO:0007669"/>
    <property type="project" value="TreeGrafter"/>
</dbReference>
<dbReference type="GO" id="GO:0051959">
    <property type="term" value="F:dynein light intermediate chain binding"/>
    <property type="evidence" value="ECO:0007669"/>
    <property type="project" value="TreeGrafter"/>
</dbReference>
<proteinExistence type="predicted"/>
<feature type="region of interest" description="Disordered" evidence="5">
    <location>
        <begin position="451"/>
        <end position="483"/>
    </location>
</feature>
<dbReference type="GO" id="GO:0005737">
    <property type="term" value="C:cytoplasm"/>
    <property type="evidence" value="ECO:0007669"/>
    <property type="project" value="UniProtKB-SubCell"/>
</dbReference>
<keyword evidence="3 4" id="KW-0175">Coiled coil</keyword>
<feature type="domain" description="HOOK N-terminal" evidence="7">
    <location>
        <begin position="48"/>
        <end position="175"/>
    </location>
</feature>
<name>A0A1Y2FWZ3_9BASI</name>
<feature type="coiled-coil region" evidence="4">
    <location>
        <begin position="763"/>
        <end position="797"/>
    </location>
</feature>
<dbReference type="GO" id="GO:0008017">
    <property type="term" value="F:microtubule binding"/>
    <property type="evidence" value="ECO:0007669"/>
    <property type="project" value="InterPro"/>
</dbReference>
<organism evidence="8 9">
    <name type="scientific">Leucosporidium creatinivorum</name>
    <dbReference type="NCBI Taxonomy" id="106004"/>
    <lineage>
        <taxon>Eukaryota</taxon>
        <taxon>Fungi</taxon>
        <taxon>Dikarya</taxon>
        <taxon>Basidiomycota</taxon>
        <taxon>Pucciniomycotina</taxon>
        <taxon>Microbotryomycetes</taxon>
        <taxon>Leucosporidiales</taxon>
        <taxon>Leucosporidium</taxon>
    </lineage>
</organism>
<comment type="subcellular location">
    <subcellularLocation>
        <location evidence="1">Cytoplasm</location>
    </subcellularLocation>
</comment>
<evidence type="ECO:0000256" key="4">
    <source>
        <dbReference type="SAM" id="Coils"/>
    </source>
</evidence>
<evidence type="ECO:0000259" key="7">
    <source>
        <dbReference type="Pfam" id="PF19047"/>
    </source>
</evidence>
<feature type="region of interest" description="Disordered" evidence="5">
    <location>
        <begin position="673"/>
        <end position="699"/>
    </location>
</feature>
<keyword evidence="9" id="KW-1185">Reference proteome</keyword>
<evidence type="ECO:0000256" key="2">
    <source>
        <dbReference type="ARBA" id="ARBA00022490"/>
    </source>
</evidence>
<evidence type="ECO:0000313" key="8">
    <source>
        <dbReference type="EMBL" id="ORY88555.1"/>
    </source>
</evidence>
<dbReference type="Pfam" id="PF19047">
    <property type="entry name" value="HOOK_N"/>
    <property type="match status" value="1"/>
</dbReference>
<dbReference type="InParanoid" id="A0A1Y2FWZ3"/>
<feature type="domain" description="Hook C-terminal" evidence="6">
    <location>
        <begin position="246"/>
        <end position="597"/>
    </location>
</feature>
<dbReference type="PANTHER" id="PTHR18947:SF28">
    <property type="entry name" value="GIRDIN, ISOFORM A"/>
    <property type="match status" value="1"/>
</dbReference>
<dbReference type="GO" id="GO:0030705">
    <property type="term" value="P:cytoskeleton-dependent intracellular transport"/>
    <property type="evidence" value="ECO:0007669"/>
    <property type="project" value="InterPro"/>
</dbReference>
<evidence type="ECO:0000259" key="6">
    <source>
        <dbReference type="Pfam" id="PF05622"/>
    </source>
</evidence>
<evidence type="ECO:0000256" key="5">
    <source>
        <dbReference type="SAM" id="MobiDB-lite"/>
    </source>
</evidence>
<feature type="region of interest" description="Disordered" evidence="5">
    <location>
        <begin position="815"/>
        <end position="841"/>
    </location>
</feature>
<feature type="compositionally biased region" description="Basic and acidic residues" evidence="5">
    <location>
        <begin position="675"/>
        <end position="689"/>
    </location>
</feature>
<gene>
    <name evidence="8" type="ORF">BCR35DRAFT_263273</name>
</gene>
<dbReference type="InterPro" id="IPR043936">
    <property type="entry name" value="HOOK_N"/>
</dbReference>
<dbReference type="STRING" id="106004.A0A1Y2FWZ3"/>
<dbReference type="Gene3D" id="1.10.418.10">
    <property type="entry name" value="Calponin-like domain"/>
    <property type="match status" value="1"/>
</dbReference>
<dbReference type="SUPFAM" id="SSF116907">
    <property type="entry name" value="Hook domain"/>
    <property type="match status" value="1"/>
</dbReference>
<feature type="compositionally biased region" description="Basic and acidic residues" evidence="5">
    <location>
        <begin position="408"/>
        <end position="430"/>
    </location>
</feature>
<keyword evidence="2" id="KW-0963">Cytoplasm</keyword>
<dbReference type="PANTHER" id="PTHR18947">
    <property type="entry name" value="HOOK PROTEINS"/>
    <property type="match status" value="1"/>
</dbReference>
<dbReference type="InterPro" id="IPR036872">
    <property type="entry name" value="CH_dom_sf"/>
</dbReference>
<dbReference type="Pfam" id="PF05622">
    <property type="entry name" value="HOOK"/>
    <property type="match status" value="1"/>
</dbReference>
<dbReference type="Proteomes" id="UP000193467">
    <property type="component" value="Unassembled WGS sequence"/>
</dbReference>
<protein>
    <submittedName>
        <fullName evidence="8">HOOK protein-domain-containing protein</fullName>
    </submittedName>
</protein>
<feature type="coiled-coil region" evidence="4">
    <location>
        <begin position="567"/>
        <end position="594"/>
    </location>
</feature>
<dbReference type="AlphaFoldDB" id="A0A1Y2FWZ3"/>
<accession>A0A1Y2FWZ3</accession>
<dbReference type="OrthoDB" id="49395at2759"/>
<evidence type="ECO:0000256" key="3">
    <source>
        <dbReference type="ARBA" id="ARBA00023054"/>
    </source>
</evidence>
<evidence type="ECO:0000256" key="1">
    <source>
        <dbReference type="ARBA" id="ARBA00004496"/>
    </source>
</evidence>
<dbReference type="CDD" id="cd22211">
    <property type="entry name" value="HkD_SF"/>
    <property type="match status" value="1"/>
</dbReference>
<evidence type="ECO:0000313" key="9">
    <source>
        <dbReference type="Proteomes" id="UP000193467"/>
    </source>
</evidence>
<feature type="region of interest" description="Disordered" evidence="5">
    <location>
        <begin position="403"/>
        <end position="430"/>
    </location>
</feature>
<comment type="caution">
    <text evidence="8">The sequence shown here is derived from an EMBL/GenBank/DDBJ whole genome shotgun (WGS) entry which is preliminary data.</text>
</comment>
<reference evidence="8 9" key="1">
    <citation type="submission" date="2016-07" db="EMBL/GenBank/DDBJ databases">
        <title>Pervasive Adenine N6-methylation of Active Genes in Fungi.</title>
        <authorList>
            <consortium name="DOE Joint Genome Institute"/>
            <person name="Mondo S.J."/>
            <person name="Dannebaum R.O."/>
            <person name="Kuo R.C."/>
            <person name="Labutti K."/>
            <person name="Haridas S."/>
            <person name="Kuo A."/>
            <person name="Salamov A."/>
            <person name="Ahrendt S.R."/>
            <person name="Lipzen A."/>
            <person name="Sullivan W."/>
            <person name="Andreopoulos W.B."/>
            <person name="Clum A."/>
            <person name="Lindquist E."/>
            <person name="Daum C."/>
            <person name="Ramamoorthy G.K."/>
            <person name="Gryganskyi A."/>
            <person name="Culley D."/>
            <person name="Magnuson J.K."/>
            <person name="James T.Y."/>
            <person name="O'Malley M.A."/>
            <person name="Stajich J.E."/>
            <person name="Spatafora J.W."/>
            <person name="Visel A."/>
            <person name="Grigoriev I.V."/>
        </authorList>
    </citation>
    <scope>NUCLEOTIDE SEQUENCE [LARGE SCALE GENOMIC DNA]</scope>
    <source>
        <strain evidence="8 9">62-1032</strain>
    </source>
</reference>
<dbReference type="InterPro" id="IPR008636">
    <property type="entry name" value="Hook_C"/>
</dbReference>
<feature type="coiled-coil region" evidence="4">
    <location>
        <begin position="488"/>
        <end position="542"/>
    </location>
</feature>
<feature type="compositionally biased region" description="Polar residues" evidence="5">
    <location>
        <begin position="826"/>
        <end position="838"/>
    </location>
</feature>
<dbReference type="EMBL" id="MCGR01000009">
    <property type="protein sequence ID" value="ORY88555.1"/>
    <property type="molecule type" value="Genomic_DNA"/>
</dbReference>
<feature type="coiled-coil region" evidence="4">
    <location>
        <begin position="700"/>
        <end position="734"/>
    </location>
</feature>
<sequence>MSRPRPSSTVTSPRLGPSILAWISSLAPTLPSLSDLDTATDKPKRVVEQLADLRDAVVLGEVVSQVDPTYFRQLTTAANSKALSENWVLRFNNLKRLYKLLIRYFEDVLRSSTANLLAPNLQLIAKGEEGSDEEICRLAGLILALVVQSDSRQQHVERIQSLEQWVQRELMWSIEQVIVSCRSSPSLSLTPCYNSADSEFYAMQHERSQLLNDKDAIQIVYEDLVKTHNTLKEDHEEALASLAKAEARAAEAASAVSAEKSERADQVVKAEVDRLRIDLQKAENQLGEAEAVVERQTKLLEDLTRKVDDLAPRAEEAIRLKDQMDEYRHAAEKAKKTENVLEKYRKKLEESADLRRNIKTLEDQNSSLLDKNAALEEEFTKVSAFKPLMESYKSQLDSFEAKTSSLTKENDGLRHELERARSKTARLEEEREKEREALTLYEERVKELELGERKGGKRSARADDEDEDANEFEGVGGELDDAMSGTTMTDLKLKIRKLGRELEQAKANKADASRLVVLENLLEDSNRMKKRYENEYLKEHREKLVVEGKLEEIMSGKSRLGDGPEAAMALRQRLNETVDELEALRRTHAELDVKFESQSSELTVAKSDLTLVNKDQLDILKSLRASVSVEKEALSKEVERLRVSLQSAEDKNTMQMSQVNALLVEKSSLQSDSIGQREKMLERERDMSDLRASTSGRALSEAEQARLASMEQDNKQYQKEISEMQDKLQKAKAFIKQQDKLFKEQHASEHHVRSFLGNFEEAEQGLRSQISTLTEELERQKSNNADIEARYRREQQLMLSAWHELGMRSMREGVAAAGTSGARGNHQPTSWLAQQRARSNGKGLVSRCFSSA</sequence>